<proteinExistence type="predicted"/>
<dbReference type="Proteomes" id="UP000318081">
    <property type="component" value="Chromosome"/>
</dbReference>
<accession>A0ABX5XVE1</accession>
<dbReference type="EMBL" id="CP036432">
    <property type="protein sequence ID" value="QDV85924.1"/>
    <property type="molecule type" value="Genomic_DNA"/>
</dbReference>
<keyword evidence="2" id="KW-1185">Reference proteome</keyword>
<gene>
    <name evidence="1" type="ORF">TBK1r_49410</name>
</gene>
<protein>
    <recommendedName>
        <fullName evidence="3">Secreted protein</fullName>
    </recommendedName>
</protein>
<sequence>MVCLVAVNVTAVRGLSPQCDCRAKGNCSEFRGVNHRCQTVRWTFRDQDGRETDSGSPSLRVFSASSPPMMTCCRACSKEREQVNRAWRCVS</sequence>
<evidence type="ECO:0000313" key="2">
    <source>
        <dbReference type="Proteomes" id="UP000318081"/>
    </source>
</evidence>
<reference evidence="1 2" key="1">
    <citation type="submission" date="2019-02" db="EMBL/GenBank/DDBJ databases">
        <title>Deep-cultivation of Planctomycetes and their phenomic and genomic characterization uncovers novel biology.</title>
        <authorList>
            <person name="Wiegand S."/>
            <person name="Jogler M."/>
            <person name="Boedeker C."/>
            <person name="Pinto D."/>
            <person name="Vollmers J."/>
            <person name="Rivas-Marin E."/>
            <person name="Kohn T."/>
            <person name="Peeters S.H."/>
            <person name="Heuer A."/>
            <person name="Rast P."/>
            <person name="Oberbeckmann S."/>
            <person name="Bunk B."/>
            <person name="Jeske O."/>
            <person name="Meyerdierks A."/>
            <person name="Storesund J.E."/>
            <person name="Kallscheuer N."/>
            <person name="Luecker S."/>
            <person name="Lage O.M."/>
            <person name="Pohl T."/>
            <person name="Merkel B.J."/>
            <person name="Hornburger P."/>
            <person name="Mueller R.-W."/>
            <person name="Bruemmer F."/>
            <person name="Labrenz M."/>
            <person name="Spormann A.M."/>
            <person name="Op den Camp H."/>
            <person name="Overmann J."/>
            <person name="Amann R."/>
            <person name="Jetten M.S.M."/>
            <person name="Mascher T."/>
            <person name="Medema M.H."/>
            <person name="Devos D.P."/>
            <person name="Kaster A.-K."/>
            <person name="Ovreas L."/>
            <person name="Rohde M."/>
            <person name="Galperin M.Y."/>
            <person name="Jogler C."/>
        </authorList>
    </citation>
    <scope>NUCLEOTIDE SEQUENCE [LARGE SCALE GENOMIC DNA]</scope>
    <source>
        <strain evidence="1 2">TBK1r</strain>
    </source>
</reference>
<name>A0ABX5XVE1_9BACT</name>
<evidence type="ECO:0000313" key="1">
    <source>
        <dbReference type="EMBL" id="QDV85924.1"/>
    </source>
</evidence>
<evidence type="ECO:0008006" key="3">
    <source>
        <dbReference type="Google" id="ProtNLM"/>
    </source>
</evidence>
<organism evidence="1 2">
    <name type="scientific">Stieleria magnilauensis</name>
    <dbReference type="NCBI Taxonomy" id="2527963"/>
    <lineage>
        <taxon>Bacteria</taxon>
        <taxon>Pseudomonadati</taxon>
        <taxon>Planctomycetota</taxon>
        <taxon>Planctomycetia</taxon>
        <taxon>Pirellulales</taxon>
        <taxon>Pirellulaceae</taxon>
        <taxon>Stieleria</taxon>
    </lineage>
</organism>